<dbReference type="Proteomes" id="UP001177003">
    <property type="component" value="Chromosome 8"/>
</dbReference>
<organism evidence="1 2">
    <name type="scientific">Lactuca saligna</name>
    <name type="common">Willowleaf lettuce</name>
    <dbReference type="NCBI Taxonomy" id="75948"/>
    <lineage>
        <taxon>Eukaryota</taxon>
        <taxon>Viridiplantae</taxon>
        <taxon>Streptophyta</taxon>
        <taxon>Embryophyta</taxon>
        <taxon>Tracheophyta</taxon>
        <taxon>Spermatophyta</taxon>
        <taxon>Magnoliopsida</taxon>
        <taxon>eudicotyledons</taxon>
        <taxon>Gunneridae</taxon>
        <taxon>Pentapetalae</taxon>
        <taxon>asterids</taxon>
        <taxon>campanulids</taxon>
        <taxon>Asterales</taxon>
        <taxon>Asteraceae</taxon>
        <taxon>Cichorioideae</taxon>
        <taxon>Cichorieae</taxon>
        <taxon>Lactucinae</taxon>
        <taxon>Lactuca</taxon>
    </lineage>
</organism>
<dbReference type="AlphaFoldDB" id="A0AA35ZYN7"/>
<accession>A0AA35ZYN7</accession>
<keyword evidence="2" id="KW-1185">Reference proteome</keyword>
<reference evidence="1" key="1">
    <citation type="submission" date="2023-04" db="EMBL/GenBank/DDBJ databases">
        <authorList>
            <person name="Vijverberg K."/>
            <person name="Xiong W."/>
            <person name="Schranz E."/>
        </authorList>
    </citation>
    <scope>NUCLEOTIDE SEQUENCE</scope>
</reference>
<gene>
    <name evidence="1" type="ORF">LSALG_LOCUS38910</name>
</gene>
<evidence type="ECO:0000313" key="2">
    <source>
        <dbReference type="Proteomes" id="UP001177003"/>
    </source>
</evidence>
<proteinExistence type="predicted"/>
<sequence>MPTGPYQMQVEQQIHYADPVKYQYLVDDDFSTDKNDVEIGAYNNEANNVTCNNDDNYSILMNVVDACSERFLSLEQVLRGDLEGDLQYQEVPQVETLLAPAKVSPVLKGNVPPVEAEVRATSPVSDRVWLAVKSSPDVGLLLRIPLLRRISVVVLLVGVYIRNAPSILCSLTHPLLLGFLMVTTRK</sequence>
<evidence type="ECO:0000313" key="1">
    <source>
        <dbReference type="EMBL" id="CAI9300257.1"/>
    </source>
</evidence>
<name>A0AA35ZYN7_LACSI</name>
<protein>
    <submittedName>
        <fullName evidence="1">Uncharacterized protein</fullName>
    </submittedName>
</protein>
<dbReference type="EMBL" id="OX465084">
    <property type="protein sequence ID" value="CAI9300257.1"/>
    <property type="molecule type" value="Genomic_DNA"/>
</dbReference>